<dbReference type="EMBL" id="CDMY01000360">
    <property type="protein sequence ID" value="CEM05530.1"/>
    <property type="molecule type" value="Genomic_DNA"/>
</dbReference>
<sequence>MDAGGATDGRDRYGFFKLSGYATLPTADDKERTDKSVHIGHKLDVRIGRESSKAPSDADGNCQWILYPPEMKKLSRAAARIRWRPLKKVENLKGVADGTPMEGSAWVLEATSSNVVVNRRLLNENDNVVLKSRSAISLGRGAVRLYFLLPREGSQKPQQ</sequence>
<evidence type="ECO:0000313" key="2">
    <source>
        <dbReference type="Proteomes" id="UP000041254"/>
    </source>
</evidence>
<dbReference type="InParanoid" id="A0A0G4F2D1"/>
<keyword evidence="2" id="KW-1185">Reference proteome</keyword>
<reference evidence="1 2" key="1">
    <citation type="submission" date="2014-11" db="EMBL/GenBank/DDBJ databases">
        <authorList>
            <person name="Zhu J."/>
            <person name="Qi W."/>
            <person name="Song R."/>
        </authorList>
    </citation>
    <scope>NUCLEOTIDE SEQUENCE [LARGE SCALE GENOMIC DNA]</scope>
</reference>
<evidence type="ECO:0000313" key="1">
    <source>
        <dbReference type="EMBL" id="CEM05530.1"/>
    </source>
</evidence>
<name>A0A0G4F2D1_VITBC</name>
<gene>
    <name evidence="1" type="ORF">Vbra_8706</name>
</gene>
<evidence type="ECO:0008006" key="3">
    <source>
        <dbReference type="Google" id="ProtNLM"/>
    </source>
</evidence>
<dbReference type="Gene3D" id="2.60.200.20">
    <property type="match status" value="1"/>
</dbReference>
<accession>A0A0G4F2D1</accession>
<organism evidence="1 2">
    <name type="scientific">Vitrella brassicaformis (strain CCMP3155)</name>
    <dbReference type="NCBI Taxonomy" id="1169540"/>
    <lineage>
        <taxon>Eukaryota</taxon>
        <taxon>Sar</taxon>
        <taxon>Alveolata</taxon>
        <taxon>Colpodellida</taxon>
        <taxon>Vitrellaceae</taxon>
        <taxon>Vitrella</taxon>
    </lineage>
</organism>
<protein>
    <recommendedName>
        <fullName evidence="3">FHA domain-containing protein</fullName>
    </recommendedName>
</protein>
<dbReference type="VEuPathDB" id="CryptoDB:Vbra_8706"/>
<dbReference type="Proteomes" id="UP000041254">
    <property type="component" value="Unassembled WGS sequence"/>
</dbReference>
<dbReference type="AlphaFoldDB" id="A0A0G4F2D1"/>
<proteinExistence type="predicted"/>